<protein>
    <submittedName>
        <fullName evidence="1">Uncharacterized protein</fullName>
    </submittedName>
</protein>
<accession>A0AAW0SSC1</accession>
<comment type="caution">
    <text evidence="1">The sequence shown here is derived from an EMBL/GenBank/DDBJ whole genome shotgun (WGS) entry which is preliminary data.</text>
</comment>
<reference evidence="1 2" key="1">
    <citation type="submission" date="2023-03" db="EMBL/GenBank/DDBJ databases">
        <title>High-quality genome of Scylla paramamosain provides insights in environmental adaptation.</title>
        <authorList>
            <person name="Zhang L."/>
        </authorList>
    </citation>
    <scope>NUCLEOTIDE SEQUENCE [LARGE SCALE GENOMIC DNA]</scope>
    <source>
        <strain evidence="1">LZ_2023a</strain>
        <tissue evidence="1">Muscle</tissue>
    </source>
</reference>
<dbReference type="AlphaFoldDB" id="A0AAW0SSC1"/>
<evidence type="ECO:0000313" key="1">
    <source>
        <dbReference type="EMBL" id="KAK8377597.1"/>
    </source>
</evidence>
<name>A0AAW0SSC1_SCYPA</name>
<keyword evidence="2" id="KW-1185">Reference proteome</keyword>
<organism evidence="1 2">
    <name type="scientific">Scylla paramamosain</name>
    <name type="common">Mud crab</name>
    <dbReference type="NCBI Taxonomy" id="85552"/>
    <lineage>
        <taxon>Eukaryota</taxon>
        <taxon>Metazoa</taxon>
        <taxon>Ecdysozoa</taxon>
        <taxon>Arthropoda</taxon>
        <taxon>Crustacea</taxon>
        <taxon>Multicrustacea</taxon>
        <taxon>Malacostraca</taxon>
        <taxon>Eumalacostraca</taxon>
        <taxon>Eucarida</taxon>
        <taxon>Decapoda</taxon>
        <taxon>Pleocyemata</taxon>
        <taxon>Brachyura</taxon>
        <taxon>Eubrachyura</taxon>
        <taxon>Portunoidea</taxon>
        <taxon>Portunidae</taxon>
        <taxon>Portuninae</taxon>
        <taxon>Scylla</taxon>
    </lineage>
</organism>
<gene>
    <name evidence="1" type="ORF">O3P69_013917</name>
</gene>
<dbReference type="Proteomes" id="UP001487740">
    <property type="component" value="Unassembled WGS sequence"/>
</dbReference>
<evidence type="ECO:0000313" key="2">
    <source>
        <dbReference type="Proteomes" id="UP001487740"/>
    </source>
</evidence>
<sequence>MVRKLCEWPLQPESPLFMAAPTFVAWDETKTNGRGDQKHAIKRVAVCECECEWRRRWENISGDGQWRGK</sequence>
<dbReference type="EMBL" id="JARAKH010000047">
    <property type="protein sequence ID" value="KAK8377597.1"/>
    <property type="molecule type" value="Genomic_DNA"/>
</dbReference>
<proteinExistence type="predicted"/>